<evidence type="ECO:0000313" key="2">
    <source>
        <dbReference type="EMBL" id="JAG92176.1"/>
    </source>
</evidence>
<dbReference type="AlphaFoldDB" id="A0A0C9RX29"/>
<reference evidence="2" key="1">
    <citation type="journal article" date="2015" name="PLoS ONE">
        <title>An Insight into the Sialome of the Lone Star Tick, Amblyomma americanum, with a Glimpse on Its Time Dependent Gene Expression.</title>
        <authorList>
            <person name="Karim S."/>
            <person name="Ribeiro J.M."/>
        </authorList>
    </citation>
    <scope>NUCLEOTIDE SEQUENCE</scope>
    <source>
        <tissue evidence="2">Salivary gland</tissue>
    </source>
</reference>
<protein>
    <submittedName>
        <fullName evidence="2">Putative secreted protein</fullName>
    </submittedName>
</protein>
<accession>A0A0C9RX29</accession>
<name>A0A0C9RX29_AMBAM</name>
<feature type="signal peptide" evidence="1">
    <location>
        <begin position="1"/>
        <end position="20"/>
    </location>
</feature>
<proteinExistence type="evidence at transcript level"/>
<organism evidence="2">
    <name type="scientific">Amblyomma americanum</name>
    <name type="common">Lone star tick</name>
    <dbReference type="NCBI Taxonomy" id="6943"/>
    <lineage>
        <taxon>Eukaryota</taxon>
        <taxon>Metazoa</taxon>
        <taxon>Ecdysozoa</taxon>
        <taxon>Arthropoda</taxon>
        <taxon>Chelicerata</taxon>
        <taxon>Arachnida</taxon>
        <taxon>Acari</taxon>
        <taxon>Parasitiformes</taxon>
        <taxon>Ixodida</taxon>
        <taxon>Ixodoidea</taxon>
        <taxon>Ixodidae</taxon>
        <taxon>Amblyomminae</taxon>
        <taxon>Amblyomma</taxon>
    </lineage>
</organism>
<keyword evidence="1" id="KW-0732">Signal</keyword>
<evidence type="ECO:0000256" key="1">
    <source>
        <dbReference type="SAM" id="SignalP"/>
    </source>
</evidence>
<sequence>MKYAALSPLFLLMFPVAVEAGNTHPRPRNHLRCLRVCNPFARQQNCPYGCQCFPERSQANLGMCLDSNIQLPPGFGTSPTLTRQLSWHGQVRNHLRCFKVCNPYATHHRCPPGCQCFPEIMKPNMGMCLDAVLPLPPAYSRVPT</sequence>
<feature type="chain" id="PRO_5002202552" evidence="1">
    <location>
        <begin position="21"/>
        <end position="144"/>
    </location>
</feature>
<dbReference type="EMBL" id="GBZX01000564">
    <property type="protein sequence ID" value="JAG92176.1"/>
    <property type="molecule type" value="mRNA"/>
</dbReference>